<protein>
    <recommendedName>
        <fullName evidence="1">CarD-like/TRCF RNAP-interacting domain-containing protein</fullName>
    </recommendedName>
</protein>
<evidence type="ECO:0000259" key="1">
    <source>
        <dbReference type="SMART" id="SM01058"/>
    </source>
</evidence>
<organism evidence="2 3">
    <name type="scientific">Pseudoalteromonas ruthenica</name>
    <dbReference type="NCBI Taxonomy" id="151081"/>
    <lineage>
        <taxon>Bacteria</taxon>
        <taxon>Pseudomonadati</taxon>
        <taxon>Pseudomonadota</taxon>
        <taxon>Gammaproteobacteria</taxon>
        <taxon>Alteromonadales</taxon>
        <taxon>Pseudoalteromonadaceae</taxon>
        <taxon>Pseudoalteromonas</taxon>
    </lineage>
</organism>
<accession>A0A5S3YV41</accession>
<dbReference type="Proteomes" id="UP000305874">
    <property type="component" value="Unassembled WGS sequence"/>
</dbReference>
<dbReference type="Pfam" id="PF02559">
    <property type="entry name" value="CarD_TRCF_RID"/>
    <property type="match status" value="1"/>
</dbReference>
<evidence type="ECO:0000313" key="2">
    <source>
        <dbReference type="EMBL" id="TMP81593.1"/>
    </source>
</evidence>
<dbReference type="AlphaFoldDB" id="A0A5S3YV41"/>
<dbReference type="InterPro" id="IPR003711">
    <property type="entry name" value="CarD-like/TRCF_RID"/>
</dbReference>
<comment type="caution">
    <text evidence="2">The sequence shown here is derived from an EMBL/GenBank/DDBJ whole genome shotgun (WGS) entry which is preliminary data.</text>
</comment>
<dbReference type="InterPro" id="IPR036101">
    <property type="entry name" value="CarD-like/TRCF_RID_sf"/>
</dbReference>
<reference evidence="2 3" key="1">
    <citation type="submission" date="2017-12" db="EMBL/GenBank/DDBJ databases">
        <authorList>
            <person name="Paulsen S."/>
            <person name="Gram L.K."/>
        </authorList>
    </citation>
    <scope>NUCLEOTIDE SEQUENCE [LARGE SCALE GENOMIC DNA]</scope>
    <source>
        <strain evidence="2 3">S2897</strain>
    </source>
</reference>
<dbReference type="Gene3D" id="2.40.10.170">
    <property type="match status" value="1"/>
</dbReference>
<proteinExistence type="predicted"/>
<dbReference type="EMBL" id="PNCG01000189">
    <property type="protein sequence ID" value="TMP81593.1"/>
    <property type="molecule type" value="Genomic_DNA"/>
</dbReference>
<gene>
    <name evidence="2" type="ORF">CWC05_19635</name>
</gene>
<dbReference type="SUPFAM" id="SSF141259">
    <property type="entry name" value="CarD-like"/>
    <property type="match status" value="1"/>
</dbReference>
<feature type="domain" description="CarD-like/TRCF RNAP-interacting" evidence="1">
    <location>
        <begin position="36"/>
        <end position="88"/>
    </location>
</feature>
<name>A0A5S3YV41_9GAMM</name>
<reference evidence="3" key="2">
    <citation type="submission" date="2019-06" db="EMBL/GenBank/DDBJ databases">
        <title>Co-occurence of chitin degradation, pigmentation and bioactivity in marine Pseudoalteromonas.</title>
        <authorList>
            <person name="Sonnenschein E.C."/>
            <person name="Bech P.K."/>
        </authorList>
    </citation>
    <scope>NUCLEOTIDE SEQUENCE [LARGE SCALE GENOMIC DNA]</scope>
    <source>
        <strain evidence="3">S2897</strain>
    </source>
</reference>
<feature type="non-terminal residue" evidence="2">
    <location>
        <position position="89"/>
    </location>
</feature>
<sequence length="89" mass="9997">SIITEQELLGVKVSQRRRRKHKYEQGQDSLIRNLAELKEGQPIVHLDHGVGRYLGLQTIDAAGIATEFVTITYANEAKLYVPVSALHML</sequence>
<dbReference type="RefSeq" id="WP_138549183.1">
    <property type="nucleotide sequence ID" value="NZ_PNCG01000189.1"/>
</dbReference>
<evidence type="ECO:0000313" key="3">
    <source>
        <dbReference type="Proteomes" id="UP000305874"/>
    </source>
</evidence>
<dbReference type="SMART" id="SM01058">
    <property type="entry name" value="CarD_TRCF"/>
    <property type="match status" value="1"/>
</dbReference>
<feature type="non-terminal residue" evidence="2">
    <location>
        <position position="1"/>
    </location>
</feature>